<sequence>MFSRQLLRSTTSKVNVLRSVESTTLKSFSLLNARSYSVASQKKNNFPKTLLARDSNSFFKRVSVPRRYMGHAIETRNASFKKLSESDVKFFESFMPKERVYATKEIGGTLDSKDLEGFNSDWLNKYSGNSQLVLLPTSAEEVSKILKYCNDQTIAVVPQGGNTGLVGGSVPVFDEVIVSLSKMNKVRSLDKDSGALVCDAGCVLEELDNYVLPDGTIVNNLSTLRKDSTGYDIKQLFIGSEGTLGIVTGVSILAAKRPSSVNVAVLGLESYDDVRNTFKSSRGHLCEILSAFEFWDARCMEIVLNHFKMSNPLSEKYPFYALVETSGSNAEHDETKLTSFLELTMEEGLVKDGVLAQDKSQIAKMWTMREGIPESLAHFGATYKYDISIPISKLYQIVPDIKNRLSEAGVYDNNSDSSSMETDKVVKSVNGYGHIGDGNLHLNIVADKFEEKVTNLLEPYIYEWVQNVSGSISAEHGLGIMKPNDLKYTKGPEIISIMKDMKHMFDPKGIMNPYKYLPA</sequence>
<dbReference type="InterPro" id="IPR004113">
    <property type="entry name" value="FAD-bd_oxidored_4_C"/>
</dbReference>
<evidence type="ECO:0000256" key="6">
    <source>
        <dbReference type="ARBA" id="ARBA00051436"/>
    </source>
</evidence>
<keyword evidence="9" id="KW-1185">Reference proteome</keyword>
<dbReference type="Gene3D" id="3.30.43.10">
    <property type="entry name" value="Uridine Diphospho-n-acetylenolpyruvylglucosamine Reductase, domain 2"/>
    <property type="match status" value="1"/>
</dbReference>
<dbReference type="FunFam" id="3.30.70.2190:FF:000001">
    <property type="entry name" value="D-2-hydroxyglutarate dehydrogenase mitochondrial"/>
    <property type="match status" value="1"/>
</dbReference>
<dbReference type="InterPro" id="IPR036318">
    <property type="entry name" value="FAD-bd_PCMH-like_sf"/>
</dbReference>
<dbReference type="PANTHER" id="PTHR43716">
    <property type="entry name" value="D-2-HYDROXYGLUTARATE DEHYDROGENASE, MITOCHONDRIAL"/>
    <property type="match status" value="1"/>
</dbReference>
<evidence type="ECO:0000313" key="9">
    <source>
        <dbReference type="Proteomes" id="UP000245591"/>
    </source>
</evidence>
<gene>
    <name evidence="8" type="ORF">BB558_001028</name>
</gene>
<dbReference type="Pfam" id="PF01565">
    <property type="entry name" value="FAD_binding_4"/>
    <property type="match status" value="1"/>
</dbReference>
<evidence type="ECO:0000256" key="4">
    <source>
        <dbReference type="ARBA" id="ARBA00022827"/>
    </source>
</evidence>
<proteinExistence type="inferred from homology"/>
<dbReference type="GO" id="GO:0005739">
    <property type="term" value="C:mitochondrion"/>
    <property type="evidence" value="ECO:0007669"/>
    <property type="project" value="TreeGrafter"/>
</dbReference>
<dbReference type="FunFam" id="1.10.45.10:FF:000001">
    <property type="entry name" value="D-lactate dehydrogenase mitochondrial"/>
    <property type="match status" value="1"/>
</dbReference>
<dbReference type="PROSITE" id="PS51387">
    <property type="entry name" value="FAD_PCMH"/>
    <property type="match status" value="1"/>
</dbReference>
<comment type="caution">
    <text evidence="8">The sequence shown here is derived from an EMBL/GenBank/DDBJ whole genome shotgun (WGS) entry which is preliminary data.</text>
</comment>
<dbReference type="GO" id="GO:0004458">
    <property type="term" value="F:D-lactate dehydrogenase (cytochrome) activity"/>
    <property type="evidence" value="ECO:0007669"/>
    <property type="project" value="UniProtKB-EC"/>
</dbReference>
<dbReference type="InterPro" id="IPR051264">
    <property type="entry name" value="FAD-oxidored/transferase_4"/>
</dbReference>
<dbReference type="InterPro" id="IPR016169">
    <property type="entry name" value="FAD-bd_PCMH_sub2"/>
</dbReference>
<keyword evidence="5" id="KW-0560">Oxidoreductase</keyword>
<dbReference type="InterPro" id="IPR016166">
    <property type="entry name" value="FAD-bd_PCMH"/>
</dbReference>
<evidence type="ECO:0000256" key="2">
    <source>
        <dbReference type="ARBA" id="ARBA00008000"/>
    </source>
</evidence>
<evidence type="ECO:0000256" key="3">
    <source>
        <dbReference type="ARBA" id="ARBA00022630"/>
    </source>
</evidence>
<dbReference type="FunFam" id="3.30.70.2740:FF:000002">
    <property type="entry name" value="D-2-hydroxyglutarate dehydrogenase mitochondrial"/>
    <property type="match status" value="1"/>
</dbReference>
<dbReference type="PANTHER" id="PTHR43716:SF1">
    <property type="entry name" value="D-2-HYDROXYGLUTARATE DEHYDROGENASE, MITOCHONDRIAL"/>
    <property type="match status" value="1"/>
</dbReference>
<dbReference type="Pfam" id="PF02913">
    <property type="entry name" value="FAD-oxidase_C"/>
    <property type="match status" value="1"/>
</dbReference>
<dbReference type="Gene3D" id="1.10.45.10">
    <property type="entry name" value="Vanillyl-alcohol Oxidase, Chain A, domain 4"/>
    <property type="match status" value="1"/>
</dbReference>
<dbReference type="Gene3D" id="3.30.70.2740">
    <property type="match status" value="1"/>
</dbReference>
<evidence type="ECO:0000256" key="1">
    <source>
        <dbReference type="ARBA" id="ARBA00001974"/>
    </source>
</evidence>
<dbReference type="SUPFAM" id="SSF56176">
    <property type="entry name" value="FAD-binding/transporter-associated domain-like"/>
    <property type="match status" value="1"/>
</dbReference>
<dbReference type="Proteomes" id="UP000245591">
    <property type="component" value="Unassembled WGS sequence"/>
</dbReference>
<dbReference type="GO" id="GO:0071949">
    <property type="term" value="F:FAD binding"/>
    <property type="evidence" value="ECO:0007669"/>
    <property type="project" value="InterPro"/>
</dbReference>
<reference evidence="8 9" key="1">
    <citation type="journal article" date="2018" name="MBio">
        <title>Comparative Genomics Reveals the Core Gene Toolbox for the Fungus-Insect Symbiosis.</title>
        <authorList>
            <person name="Wang Y."/>
            <person name="Stata M."/>
            <person name="Wang W."/>
            <person name="Stajich J.E."/>
            <person name="White M.M."/>
            <person name="Moncalvo J.M."/>
        </authorList>
    </citation>
    <scope>NUCLEOTIDE SEQUENCE [LARGE SCALE GENOMIC DNA]</scope>
    <source>
        <strain evidence="8 9">AUS-126-30</strain>
    </source>
</reference>
<feature type="domain" description="FAD-binding PCMH-type" evidence="7">
    <location>
        <begin position="126"/>
        <end position="313"/>
    </location>
</feature>
<dbReference type="FunFam" id="3.30.43.10:FF:000002">
    <property type="entry name" value="D-2-hydroxyglutarate dehydrogenase, mitochondrial"/>
    <property type="match status" value="1"/>
</dbReference>
<dbReference type="InterPro" id="IPR016167">
    <property type="entry name" value="FAD-bd_PCMH_sub1"/>
</dbReference>
<dbReference type="Gene3D" id="3.30.70.2190">
    <property type="match status" value="1"/>
</dbReference>
<dbReference type="EMBL" id="MBFU01000053">
    <property type="protein sequence ID" value="PWA02823.1"/>
    <property type="molecule type" value="Genomic_DNA"/>
</dbReference>
<protein>
    <recommendedName>
        <fullName evidence="7">FAD-binding PCMH-type domain-containing protein</fullName>
    </recommendedName>
</protein>
<organism evidence="8 9">
    <name type="scientific">Smittium angustum</name>
    <dbReference type="NCBI Taxonomy" id="133377"/>
    <lineage>
        <taxon>Eukaryota</taxon>
        <taxon>Fungi</taxon>
        <taxon>Fungi incertae sedis</taxon>
        <taxon>Zoopagomycota</taxon>
        <taxon>Kickxellomycotina</taxon>
        <taxon>Harpellomycetes</taxon>
        <taxon>Harpellales</taxon>
        <taxon>Legeriomycetaceae</taxon>
        <taxon>Smittium</taxon>
    </lineage>
</organism>
<comment type="similarity">
    <text evidence="2">Belongs to the FAD-binding oxidoreductase/transferase type 4 family.</text>
</comment>
<dbReference type="InterPro" id="IPR016164">
    <property type="entry name" value="FAD-linked_Oxase-like_C"/>
</dbReference>
<name>A0A2U1JCX8_SMIAN</name>
<comment type="cofactor">
    <cofactor evidence="1">
        <name>FAD</name>
        <dbReference type="ChEBI" id="CHEBI:57692"/>
    </cofactor>
</comment>
<dbReference type="AlphaFoldDB" id="A0A2U1JCX8"/>
<dbReference type="SUPFAM" id="SSF55103">
    <property type="entry name" value="FAD-linked oxidases, C-terminal domain"/>
    <property type="match status" value="1"/>
</dbReference>
<keyword evidence="4" id="KW-0274">FAD</keyword>
<dbReference type="InterPro" id="IPR016171">
    <property type="entry name" value="Vanillyl_alc_oxidase_C-sub2"/>
</dbReference>
<keyword evidence="3" id="KW-0285">Flavoprotein</keyword>
<dbReference type="InterPro" id="IPR006094">
    <property type="entry name" value="Oxid_FAD_bind_N"/>
</dbReference>
<evidence type="ECO:0000256" key="5">
    <source>
        <dbReference type="ARBA" id="ARBA00023002"/>
    </source>
</evidence>
<evidence type="ECO:0000313" key="8">
    <source>
        <dbReference type="EMBL" id="PWA02823.1"/>
    </source>
</evidence>
<accession>A0A2U1JCX8</accession>
<comment type="catalytic activity">
    <reaction evidence="6">
        <text>(R)-lactate + 2 Fe(III)-[cytochrome c] = 2 Fe(II)-[cytochrome c] + pyruvate + 2 H(+)</text>
        <dbReference type="Rhea" id="RHEA:13521"/>
        <dbReference type="Rhea" id="RHEA-COMP:10350"/>
        <dbReference type="Rhea" id="RHEA-COMP:14399"/>
        <dbReference type="ChEBI" id="CHEBI:15361"/>
        <dbReference type="ChEBI" id="CHEBI:15378"/>
        <dbReference type="ChEBI" id="CHEBI:16004"/>
        <dbReference type="ChEBI" id="CHEBI:29033"/>
        <dbReference type="ChEBI" id="CHEBI:29034"/>
        <dbReference type="EC" id="1.1.2.4"/>
    </reaction>
</comment>
<evidence type="ECO:0000259" key="7">
    <source>
        <dbReference type="PROSITE" id="PS51387"/>
    </source>
</evidence>
<dbReference type="Gene3D" id="3.30.465.10">
    <property type="match status" value="1"/>
</dbReference>